<organism evidence="2 3">
    <name type="scientific">Marasmius crinis-equi</name>
    <dbReference type="NCBI Taxonomy" id="585013"/>
    <lineage>
        <taxon>Eukaryota</taxon>
        <taxon>Fungi</taxon>
        <taxon>Dikarya</taxon>
        <taxon>Basidiomycota</taxon>
        <taxon>Agaricomycotina</taxon>
        <taxon>Agaricomycetes</taxon>
        <taxon>Agaricomycetidae</taxon>
        <taxon>Agaricales</taxon>
        <taxon>Marasmiineae</taxon>
        <taxon>Marasmiaceae</taxon>
        <taxon>Marasmius</taxon>
    </lineage>
</organism>
<evidence type="ECO:0000313" key="2">
    <source>
        <dbReference type="EMBL" id="KAL0564416.1"/>
    </source>
</evidence>
<dbReference type="Proteomes" id="UP001465976">
    <property type="component" value="Unassembled WGS sequence"/>
</dbReference>
<evidence type="ECO:0000256" key="1">
    <source>
        <dbReference type="SAM" id="MobiDB-lite"/>
    </source>
</evidence>
<proteinExistence type="predicted"/>
<sequence length="476" mass="54399">MASIFINLEVQDVGSSDNEEHFDDDNDVFIEQEDDIREQRMGNRPTDQSFEWEESYRHTSARFLDELEQQYTQSSPRSEHSTTTPVLSPSILGKRKEHDRDFEFQQQIVSCSTTTEVFGDPWIEGTPPSELFRKGFPKQLSKGFVKARELCDWASWAKQEGRRLEYAPGEWVTIRRGTYKGDIRMVWKLKTREKTEAELQVETEAVEESVWSWKPLPETSSELVEEGYWVFLVPRLPPPYLTHECSLCLKQKQSKGAQPFPRRKFVPAKYNFELLRWNDQLVQGYNIDGHMLSRGLLMKVYRIDGLDPCPLVSLNTLLDFRLAFGEHPFCKRFLLPVTNMWTFAVGDEVDVEVLNSPTSPQSGRGVVSFAGEESILVDFGDAGIHPAPIMLLSKVIAIGEYVRVLRGPSTSREGLVVERHGNILGVSERGTRLGIDLFVHLNAISKLPYEATENSLIPWLNIEVTIFRGPHAEGDM</sequence>
<gene>
    <name evidence="2" type="ORF">V5O48_017629</name>
</gene>
<keyword evidence="3" id="KW-1185">Reference proteome</keyword>
<feature type="compositionally biased region" description="Polar residues" evidence="1">
    <location>
        <begin position="70"/>
        <end position="87"/>
    </location>
</feature>
<feature type="region of interest" description="Disordered" evidence="1">
    <location>
        <begin position="70"/>
        <end position="91"/>
    </location>
</feature>
<accession>A0ABR3ENE5</accession>
<evidence type="ECO:0000313" key="3">
    <source>
        <dbReference type="Proteomes" id="UP001465976"/>
    </source>
</evidence>
<comment type="caution">
    <text evidence="2">The sequence shown here is derived from an EMBL/GenBank/DDBJ whole genome shotgun (WGS) entry which is preliminary data.</text>
</comment>
<dbReference type="EMBL" id="JBAHYK010002796">
    <property type="protein sequence ID" value="KAL0564416.1"/>
    <property type="molecule type" value="Genomic_DNA"/>
</dbReference>
<feature type="region of interest" description="Disordered" evidence="1">
    <location>
        <begin position="14"/>
        <end position="52"/>
    </location>
</feature>
<protein>
    <recommendedName>
        <fullName evidence="4">Chromatin elongation factor spt5</fullName>
    </recommendedName>
</protein>
<name>A0ABR3ENE5_9AGAR</name>
<feature type="compositionally biased region" description="Acidic residues" evidence="1">
    <location>
        <begin position="20"/>
        <end position="36"/>
    </location>
</feature>
<evidence type="ECO:0008006" key="4">
    <source>
        <dbReference type="Google" id="ProtNLM"/>
    </source>
</evidence>
<reference evidence="2 3" key="1">
    <citation type="submission" date="2024-02" db="EMBL/GenBank/DDBJ databases">
        <title>A draft genome for the cacao thread blight pathogen Marasmius crinis-equi.</title>
        <authorList>
            <person name="Cohen S.P."/>
            <person name="Baruah I.K."/>
            <person name="Amoako-Attah I."/>
            <person name="Bukari Y."/>
            <person name="Meinhardt L.W."/>
            <person name="Bailey B.A."/>
        </authorList>
    </citation>
    <scope>NUCLEOTIDE SEQUENCE [LARGE SCALE GENOMIC DNA]</scope>
    <source>
        <strain evidence="2 3">GH-76</strain>
    </source>
</reference>